<protein>
    <submittedName>
        <fullName evidence="1">26262_t:CDS:1</fullName>
    </submittedName>
</protein>
<proteinExistence type="predicted"/>
<sequence>MFLIEPNSGISTILESTQSLTVNLPHKKVRRSGSIFNEVWEYVVKGKKANPGHYKAEYTSIETSINMNFNPEDLVDTILNIGLD</sequence>
<dbReference type="EMBL" id="CAJVQB010003713">
    <property type="protein sequence ID" value="CAG8615645.1"/>
    <property type="molecule type" value="Genomic_DNA"/>
</dbReference>
<evidence type="ECO:0000313" key="1">
    <source>
        <dbReference type="EMBL" id="CAG8615645.1"/>
    </source>
</evidence>
<dbReference type="Proteomes" id="UP000789901">
    <property type="component" value="Unassembled WGS sequence"/>
</dbReference>
<accession>A0ABN7ULU1</accession>
<comment type="caution">
    <text evidence="1">The sequence shown here is derived from an EMBL/GenBank/DDBJ whole genome shotgun (WGS) entry which is preliminary data.</text>
</comment>
<keyword evidence="2" id="KW-1185">Reference proteome</keyword>
<organism evidence="1 2">
    <name type="scientific">Gigaspora margarita</name>
    <dbReference type="NCBI Taxonomy" id="4874"/>
    <lineage>
        <taxon>Eukaryota</taxon>
        <taxon>Fungi</taxon>
        <taxon>Fungi incertae sedis</taxon>
        <taxon>Mucoromycota</taxon>
        <taxon>Glomeromycotina</taxon>
        <taxon>Glomeromycetes</taxon>
        <taxon>Diversisporales</taxon>
        <taxon>Gigasporaceae</taxon>
        <taxon>Gigaspora</taxon>
    </lineage>
</organism>
<reference evidence="1 2" key="1">
    <citation type="submission" date="2021-06" db="EMBL/GenBank/DDBJ databases">
        <authorList>
            <person name="Kallberg Y."/>
            <person name="Tangrot J."/>
            <person name="Rosling A."/>
        </authorList>
    </citation>
    <scope>NUCLEOTIDE SEQUENCE [LARGE SCALE GENOMIC DNA]</scope>
    <source>
        <strain evidence="1 2">120-4 pot B 10/14</strain>
    </source>
</reference>
<name>A0ABN7ULU1_GIGMA</name>
<evidence type="ECO:0000313" key="2">
    <source>
        <dbReference type="Proteomes" id="UP000789901"/>
    </source>
</evidence>
<gene>
    <name evidence="1" type="ORF">GMARGA_LOCUS7579</name>
</gene>